<feature type="transmembrane region" description="Helical" evidence="1">
    <location>
        <begin position="137"/>
        <end position="157"/>
    </location>
</feature>
<dbReference type="Pfam" id="PF04020">
    <property type="entry name" value="Phage_holin_4_2"/>
    <property type="match status" value="1"/>
</dbReference>
<organism evidence="2 3">
    <name type="scientific">Corynebacterium ammoniagenes</name>
    <name type="common">Brevibacterium ammoniagenes</name>
    <dbReference type="NCBI Taxonomy" id="1697"/>
    <lineage>
        <taxon>Bacteria</taxon>
        <taxon>Bacillati</taxon>
        <taxon>Actinomycetota</taxon>
        <taxon>Actinomycetes</taxon>
        <taxon>Mycobacteriales</taxon>
        <taxon>Corynebacteriaceae</taxon>
        <taxon>Corynebacterium</taxon>
    </lineage>
</organism>
<keyword evidence="1" id="KW-0812">Transmembrane</keyword>
<sequence>MAQSLNCSWGRPLNWGFAAFGSQGKTHLYFSYMSNLWNFVLNVIAIAAGLWVVVEFIPGIDLTAAPGQELTAFLVLAAVFVIVNTVVAPVLRVVGLPLTCITLGLFALVINAIVLMLAEWLFNLLGFQDSSFHIDGLWPAILGAIVLAIISGIVNFFTSPLRARA</sequence>
<protein>
    <submittedName>
        <fullName evidence="2">Membrane protein</fullName>
    </submittedName>
</protein>
<dbReference type="Proteomes" id="UP001054925">
    <property type="component" value="Unassembled WGS sequence"/>
</dbReference>
<dbReference type="PANTHER" id="PTHR37309:SF1">
    <property type="entry name" value="SLR0284 PROTEIN"/>
    <property type="match status" value="1"/>
</dbReference>
<keyword evidence="1" id="KW-1133">Transmembrane helix</keyword>
<evidence type="ECO:0000256" key="1">
    <source>
        <dbReference type="SAM" id="Phobius"/>
    </source>
</evidence>
<proteinExistence type="predicted"/>
<dbReference type="PANTHER" id="PTHR37309">
    <property type="entry name" value="SLR0284 PROTEIN"/>
    <property type="match status" value="1"/>
</dbReference>
<comment type="caution">
    <text evidence="2">The sequence shown here is derived from an EMBL/GenBank/DDBJ whole genome shotgun (WGS) entry which is preliminary data.</text>
</comment>
<evidence type="ECO:0000313" key="3">
    <source>
        <dbReference type="Proteomes" id="UP001054925"/>
    </source>
</evidence>
<dbReference type="AlphaFoldDB" id="A0AAV5GBC6"/>
<dbReference type="EMBL" id="BQKK01000006">
    <property type="protein sequence ID" value="GJN43610.1"/>
    <property type="molecule type" value="Genomic_DNA"/>
</dbReference>
<feature type="transmembrane region" description="Helical" evidence="1">
    <location>
        <begin position="98"/>
        <end position="117"/>
    </location>
</feature>
<keyword evidence="1" id="KW-0472">Membrane</keyword>
<feature type="transmembrane region" description="Helical" evidence="1">
    <location>
        <begin position="36"/>
        <end position="58"/>
    </location>
</feature>
<feature type="transmembrane region" description="Helical" evidence="1">
    <location>
        <begin position="70"/>
        <end position="91"/>
    </location>
</feature>
<dbReference type="InterPro" id="IPR007165">
    <property type="entry name" value="Phage_holin_4_2"/>
</dbReference>
<reference evidence="2" key="1">
    <citation type="submission" date="2021-12" db="EMBL/GenBank/DDBJ databases">
        <title>Draft genome sequence of Corynebacterium ammoniagenes strain T-723.</title>
        <authorList>
            <person name="Matsuzawa M."/>
            <person name="Hiratani M."/>
            <person name="Abe I."/>
            <person name="Tsuji Y."/>
            <person name="Nakamura J."/>
        </authorList>
    </citation>
    <scope>NUCLEOTIDE SEQUENCE</scope>
    <source>
        <strain evidence="2">T-723</strain>
    </source>
</reference>
<gene>
    <name evidence="2" type="ORF">CAT723_20890</name>
</gene>
<name>A0AAV5GBC6_CORAM</name>
<evidence type="ECO:0000313" key="2">
    <source>
        <dbReference type="EMBL" id="GJN43610.1"/>
    </source>
</evidence>
<accession>A0AAV5GBC6</accession>